<organism evidence="1 2">
    <name type="scientific">Lacibacter sediminis</name>
    <dbReference type="NCBI Taxonomy" id="2760713"/>
    <lineage>
        <taxon>Bacteria</taxon>
        <taxon>Pseudomonadati</taxon>
        <taxon>Bacteroidota</taxon>
        <taxon>Chitinophagia</taxon>
        <taxon>Chitinophagales</taxon>
        <taxon>Chitinophagaceae</taxon>
        <taxon>Lacibacter</taxon>
    </lineage>
</organism>
<protein>
    <submittedName>
        <fullName evidence="1">Uncharacterized protein</fullName>
    </submittedName>
</protein>
<sequence>MKAPHHKYTFFLHLLLCFFLVFVNSGCNRKQALSSSSNKEKTATDEHRLLYLTLESIIDSVTGNPNMKIIQQQLVSGELKGTADAESKSGDWQISLLNAKGKRIDSLVMSDPHLNDLQEENSKGEIVLRKIQYIRAEVPLRFNYSSAVKEIEIIELTDDLKNKLLFRSALIL</sequence>
<dbReference type="RefSeq" id="WP_182800892.1">
    <property type="nucleotide sequence ID" value="NZ_CP060007.1"/>
</dbReference>
<keyword evidence="2" id="KW-1185">Reference proteome</keyword>
<dbReference type="KEGG" id="lacs:H4075_10950"/>
<gene>
    <name evidence="1" type="ORF">H4075_10950</name>
</gene>
<proteinExistence type="predicted"/>
<accession>A0A7G5XAX3</accession>
<dbReference type="Proteomes" id="UP000515344">
    <property type="component" value="Chromosome"/>
</dbReference>
<dbReference type="EMBL" id="CP060007">
    <property type="protein sequence ID" value="QNA42626.1"/>
    <property type="molecule type" value="Genomic_DNA"/>
</dbReference>
<reference evidence="2" key="1">
    <citation type="submission" date="2020-08" db="EMBL/GenBank/DDBJ databases">
        <title>Lacibacter sp. S13-6-6 genome sequencing.</title>
        <authorList>
            <person name="Jin L."/>
        </authorList>
    </citation>
    <scope>NUCLEOTIDE SEQUENCE [LARGE SCALE GENOMIC DNA]</scope>
    <source>
        <strain evidence="2">S13-6-6</strain>
    </source>
</reference>
<evidence type="ECO:0000313" key="1">
    <source>
        <dbReference type="EMBL" id="QNA42626.1"/>
    </source>
</evidence>
<dbReference type="AlphaFoldDB" id="A0A7G5XAX3"/>
<evidence type="ECO:0000313" key="2">
    <source>
        <dbReference type="Proteomes" id="UP000515344"/>
    </source>
</evidence>
<name>A0A7G5XAX3_9BACT</name>